<evidence type="ECO:0000256" key="9">
    <source>
        <dbReference type="SAM" id="MobiDB-lite"/>
    </source>
</evidence>
<dbReference type="SMART" id="SM00382">
    <property type="entry name" value="AAA"/>
    <property type="match status" value="1"/>
</dbReference>
<accession>A0ABV6G5K7</accession>
<proteinExistence type="predicted"/>
<keyword evidence="5" id="KW-0547">Nucleotide-binding</keyword>
<feature type="compositionally biased region" description="Low complexity" evidence="9">
    <location>
        <begin position="10"/>
        <end position="26"/>
    </location>
</feature>
<dbReference type="CDD" id="cd03260">
    <property type="entry name" value="ABC_PstB_phosphate_transporter"/>
    <property type="match status" value="1"/>
</dbReference>
<protein>
    <submittedName>
        <fullName evidence="11">Phosphate ABC transporter ATP-binding protein PstB</fullName>
    </submittedName>
</protein>
<keyword evidence="2" id="KW-1003">Cell membrane</keyword>
<dbReference type="RefSeq" id="WP_019950632.1">
    <property type="nucleotide sequence ID" value="NZ_JBHLVX010000050.1"/>
</dbReference>
<keyword evidence="4" id="KW-0592">Phosphate transport</keyword>
<feature type="region of interest" description="Disordered" evidence="9">
    <location>
        <begin position="1"/>
        <end position="45"/>
    </location>
</feature>
<dbReference type="PROSITE" id="PS00211">
    <property type="entry name" value="ABC_TRANSPORTER_1"/>
    <property type="match status" value="1"/>
</dbReference>
<dbReference type="Gene3D" id="3.40.50.300">
    <property type="entry name" value="P-loop containing nucleotide triphosphate hydrolases"/>
    <property type="match status" value="1"/>
</dbReference>
<evidence type="ECO:0000256" key="6">
    <source>
        <dbReference type="ARBA" id="ARBA00022840"/>
    </source>
</evidence>
<dbReference type="Proteomes" id="UP001589814">
    <property type="component" value="Unassembled WGS sequence"/>
</dbReference>
<evidence type="ECO:0000256" key="4">
    <source>
        <dbReference type="ARBA" id="ARBA00022592"/>
    </source>
</evidence>
<dbReference type="InterPro" id="IPR017871">
    <property type="entry name" value="ABC_transporter-like_CS"/>
</dbReference>
<dbReference type="InterPro" id="IPR003593">
    <property type="entry name" value="AAA+_ATPase"/>
</dbReference>
<evidence type="ECO:0000259" key="10">
    <source>
        <dbReference type="PROSITE" id="PS50893"/>
    </source>
</evidence>
<evidence type="ECO:0000256" key="5">
    <source>
        <dbReference type="ARBA" id="ARBA00022741"/>
    </source>
</evidence>
<dbReference type="GO" id="GO:0005524">
    <property type="term" value="F:ATP binding"/>
    <property type="evidence" value="ECO:0007669"/>
    <property type="project" value="UniProtKB-KW"/>
</dbReference>
<evidence type="ECO:0000256" key="2">
    <source>
        <dbReference type="ARBA" id="ARBA00022475"/>
    </source>
</evidence>
<name>A0ABV6G5K7_9GAMM</name>
<dbReference type="Pfam" id="PF00005">
    <property type="entry name" value="ABC_tran"/>
    <property type="match status" value="1"/>
</dbReference>
<gene>
    <name evidence="11" type="primary">pstB</name>
    <name evidence="11" type="ORF">ACFFHW_12460</name>
</gene>
<dbReference type="EMBL" id="JBHLVX010000050">
    <property type="protein sequence ID" value="MFC0268783.1"/>
    <property type="molecule type" value="Genomic_DNA"/>
</dbReference>
<keyword evidence="12" id="KW-1185">Reference proteome</keyword>
<dbReference type="PANTHER" id="PTHR43423">
    <property type="entry name" value="ABC TRANSPORTER I FAMILY MEMBER 17"/>
    <property type="match status" value="1"/>
</dbReference>
<dbReference type="PROSITE" id="PS50893">
    <property type="entry name" value="ABC_TRANSPORTER_2"/>
    <property type="match status" value="1"/>
</dbReference>
<dbReference type="SUPFAM" id="SSF52540">
    <property type="entry name" value="P-loop containing nucleoside triphosphate hydrolases"/>
    <property type="match status" value="1"/>
</dbReference>
<keyword evidence="7" id="KW-1278">Translocase</keyword>
<evidence type="ECO:0000256" key="8">
    <source>
        <dbReference type="ARBA" id="ARBA00023136"/>
    </source>
</evidence>
<dbReference type="InterPro" id="IPR005670">
    <property type="entry name" value="PstB-like"/>
</dbReference>
<comment type="caution">
    <text evidence="11">The sequence shown here is derived from an EMBL/GenBank/DDBJ whole genome shotgun (WGS) entry which is preliminary data.</text>
</comment>
<evidence type="ECO:0000256" key="3">
    <source>
        <dbReference type="ARBA" id="ARBA00022519"/>
    </source>
</evidence>
<feature type="domain" description="ABC transporter" evidence="10">
    <location>
        <begin position="54"/>
        <end position="295"/>
    </location>
</feature>
<dbReference type="InterPro" id="IPR003439">
    <property type="entry name" value="ABC_transporter-like_ATP-bd"/>
</dbReference>
<evidence type="ECO:0000256" key="7">
    <source>
        <dbReference type="ARBA" id="ARBA00022967"/>
    </source>
</evidence>
<evidence type="ECO:0000256" key="1">
    <source>
        <dbReference type="ARBA" id="ARBA00022448"/>
    </source>
</evidence>
<dbReference type="PANTHER" id="PTHR43423:SF3">
    <property type="entry name" value="PHOSPHATE IMPORT ATP-BINDING PROTEIN PSTB"/>
    <property type="match status" value="1"/>
</dbReference>
<dbReference type="InterPro" id="IPR027417">
    <property type="entry name" value="P-loop_NTPase"/>
</dbReference>
<evidence type="ECO:0000313" key="11">
    <source>
        <dbReference type="EMBL" id="MFC0268783.1"/>
    </source>
</evidence>
<sequence>MAGTKREVPSATMSSDAAADASQWRSDSVDVADQPSGPGHRQQGVVARHNPCRIAVEDLNFYYGGFHALKNIRVNIVDNEVTAFIGPSGCGKSTLLRCFNRIFELYPHHRATGTIRMDGANLLDSSIDLNALRAKIGMVFQKPTPFPMSIHDNIAFGVRLYERLGRHDMEERVEWALRKAALWDEVKDKLRSSGSSLSGGQQQRLCIARAVAVRPRVLLLDEPASALDPVATLRIEELIHELREDYTIVIVTHNMQQAARVAGYTAFFHLGEVVEYADTNSLFTNPQQKRTEDYITGRYG</sequence>
<reference evidence="11 12" key="1">
    <citation type="submission" date="2024-09" db="EMBL/GenBank/DDBJ databases">
        <authorList>
            <person name="Sun Q."/>
            <person name="Mori K."/>
        </authorList>
    </citation>
    <scope>NUCLEOTIDE SEQUENCE [LARGE SCALE GENOMIC DNA]</scope>
    <source>
        <strain evidence="11 12">CCM 7415</strain>
    </source>
</reference>
<keyword evidence="1" id="KW-0813">Transport</keyword>
<keyword evidence="8" id="KW-0472">Membrane</keyword>
<evidence type="ECO:0000313" key="12">
    <source>
        <dbReference type="Proteomes" id="UP001589814"/>
    </source>
</evidence>
<organism evidence="11 12">
    <name type="scientific">Kushneria aurantia</name>
    <dbReference type="NCBI Taxonomy" id="504092"/>
    <lineage>
        <taxon>Bacteria</taxon>
        <taxon>Pseudomonadati</taxon>
        <taxon>Pseudomonadota</taxon>
        <taxon>Gammaproteobacteria</taxon>
        <taxon>Oceanospirillales</taxon>
        <taxon>Halomonadaceae</taxon>
        <taxon>Kushneria</taxon>
    </lineage>
</organism>
<keyword evidence="3" id="KW-0997">Cell inner membrane</keyword>
<keyword evidence="6 11" id="KW-0067">ATP-binding</keyword>
<dbReference type="NCBIfam" id="TIGR00972">
    <property type="entry name" value="3a0107s01c2"/>
    <property type="match status" value="1"/>
</dbReference>